<feature type="compositionally biased region" description="Low complexity" evidence="1">
    <location>
        <begin position="327"/>
        <end position="338"/>
    </location>
</feature>
<reference evidence="3 4" key="1">
    <citation type="submission" date="2020-04" db="EMBL/GenBank/DDBJ databases">
        <authorList>
            <person name="Liu A."/>
        </authorList>
    </citation>
    <scope>NUCLEOTIDE SEQUENCE [LARGE SCALE GENOMIC DNA]</scope>
    <source>
        <strain evidence="3 4">RZ02</strain>
    </source>
</reference>
<organism evidence="3 4">
    <name type="scientific">Pontixanthobacter rizhaonensis</name>
    <dbReference type="NCBI Taxonomy" id="2730337"/>
    <lineage>
        <taxon>Bacteria</taxon>
        <taxon>Pseudomonadati</taxon>
        <taxon>Pseudomonadota</taxon>
        <taxon>Alphaproteobacteria</taxon>
        <taxon>Sphingomonadales</taxon>
        <taxon>Erythrobacteraceae</taxon>
        <taxon>Pontixanthobacter</taxon>
    </lineage>
</organism>
<evidence type="ECO:0000313" key="4">
    <source>
        <dbReference type="Proteomes" id="UP000561181"/>
    </source>
</evidence>
<feature type="signal peptide" evidence="2">
    <location>
        <begin position="1"/>
        <end position="25"/>
    </location>
</feature>
<protein>
    <submittedName>
        <fullName evidence="3">Uncharacterized protein</fullName>
    </submittedName>
</protein>
<gene>
    <name evidence="3" type="ORF">HKD42_01505</name>
</gene>
<dbReference type="EMBL" id="JABCRE010000002">
    <property type="protein sequence ID" value="NMW30733.1"/>
    <property type="molecule type" value="Genomic_DNA"/>
</dbReference>
<feature type="region of interest" description="Disordered" evidence="1">
    <location>
        <begin position="310"/>
        <end position="338"/>
    </location>
</feature>
<feature type="compositionally biased region" description="Acidic residues" evidence="1">
    <location>
        <begin position="316"/>
        <end position="326"/>
    </location>
</feature>
<accession>A0A848QJ85</accession>
<proteinExistence type="predicted"/>
<comment type="caution">
    <text evidence="3">The sequence shown here is derived from an EMBL/GenBank/DDBJ whole genome shotgun (WGS) entry which is preliminary data.</text>
</comment>
<keyword evidence="2" id="KW-0732">Signal</keyword>
<dbReference type="RefSeq" id="WP_170009636.1">
    <property type="nucleotide sequence ID" value="NZ_JABCRE010000002.1"/>
</dbReference>
<evidence type="ECO:0000256" key="1">
    <source>
        <dbReference type="SAM" id="MobiDB-lite"/>
    </source>
</evidence>
<evidence type="ECO:0000313" key="3">
    <source>
        <dbReference type="EMBL" id="NMW30733.1"/>
    </source>
</evidence>
<evidence type="ECO:0000256" key="2">
    <source>
        <dbReference type="SAM" id="SignalP"/>
    </source>
</evidence>
<name>A0A848QJ85_9SPHN</name>
<sequence length="338" mass="37727">MNAFSKTLSVAFLATSMLFSVPASAAKSPFEFKPERISDKPEFPFDESKAYILVEYDRMTNVSFMKLPNEEEQAIWEKMRLEEFAKAQKKYVSRKKRYENDLAKWRKIRSGRKPEPPVEPTEGNFSITPFELEHNLAIGPQGRFNNDDVSIYLYAVPEGEYVFYGNAFFNPNGGAMGTCVCMGTVAINVEAGQIAAVRLDYPFVDMLANLPKEERPKTPLEMPEELTTTGLLPVEKAKSDQRLPQDRVVFPAMRPISRLPNWFGLEVDRLMPVEGVFRYEGDSMITLGEVEVLEAEEAKEIGDDMEAADEAVASTDGEEAVVEEPAPEAAPETGGPAG</sequence>
<dbReference type="AlphaFoldDB" id="A0A848QJ85"/>
<keyword evidence="4" id="KW-1185">Reference proteome</keyword>
<feature type="chain" id="PRO_5032985334" evidence="2">
    <location>
        <begin position="26"/>
        <end position="338"/>
    </location>
</feature>
<dbReference type="Proteomes" id="UP000561181">
    <property type="component" value="Unassembled WGS sequence"/>
</dbReference>